<dbReference type="AlphaFoldDB" id="A0A2X2UUF4"/>
<dbReference type="EMBL" id="UAVW01000017">
    <property type="protein sequence ID" value="SQB15415.1"/>
    <property type="molecule type" value="Genomic_DNA"/>
</dbReference>
<name>A0A2X2UUF4_9FIRM</name>
<dbReference type="Gene3D" id="3.40.50.300">
    <property type="entry name" value="P-loop containing nucleotide triphosphate hydrolases"/>
    <property type="match status" value="1"/>
</dbReference>
<evidence type="ECO:0000313" key="3">
    <source>
        <dbReference type="Proteomes" id="UP000251853"/>
    </source>
</evidence>
<dbReference type="Proteomes" id="UP000251853">
    <property type="component" value="Unassembled WGS sequence"/>
</dbReference>
<proteinExistence type="predicted"/>
<gene>
    <name evidence="2" type="ORF">NCTC11224_04480</name>
</gene>
<evidence type="ECO:0000313" key="2">
    <source>
        <dbReference type="EMBL" id="SQB15415.1"/>
    </source>
</evidence>
<accession>A0A2X2UUF4</accession>
<protein>
    <submittedName>
        <fullName evidence="2">Predicted ATPase (AAA+ superfamily)</fullName>
    </submittedName>
</protein>
<dbReference type="PANTHER" id="PTHR34301">
    <property type="entry name" value="DNA-BINDING PROTEIN-RELATED"/>
    <property type="match status" value="1"/>
</dbReference>
<dbReference type="InterPro" id="IPR041664">
    <property type="entry name" value="AAA_16"/>
</dbReference>
<sequence>MQYANPYTPGAGAMPAYLAGRDDIINNASKSLIALNKGYPQQSVIYYGLRGVGKTVLLNKIEESAEEFGILYEHIEIAEKGSFVRQISNSSKKMIHHMSITESAKEVAKKALGILKAFNVSWNPEDNTFSAGLSEPSPYISTGVLTDDLTEMFVSMGRTASKAGMALCFFIDEIQYMKESEMEALINALHRVNQLRLPIMMFGAGLPKILKIMGEVKSYSERLFKYYQIDRLSADDAEAAIINPAKEFNVVYDSAAIYKIIQLTKGYPYFIQELCSTVWEYSETEIIQLSDVERVVATFLSQLDESFF</sequence>
<dbReference type="RefSeq" id="WP_225537664.1">
    <property type="nucleotide sequence ID" value="NZ_JAIWZC010000001.1"/>
</dbReference>
<dbReference type="PANTHER" id="PTHR34301:SF8">
    <property type="entry name" value="ATPASE DOMAIN-CONTAINING PROTEIN"/>
    <property type="match status" value="1"/>
</dbReference>
<dbReference type="SUPFAM" id="SSF52540">
    <property type="entry name" value="P-loop containing nucleoside triphosphate hydrolases"/>
    <property type="match status" value="1"/>
</dbReference>
<evidence type="ECO:0000259" key="1">
    <source>
        <dbReference type="Pfam" id="PF13191"/>
    </source>
</evidence>
<feature type="domain" description="Orc1-like AAA ATPase" evidence="1">
    <location>
        <begin position="18"/>
        <end position="200"/>
    </location>
</feature>
<dbReference type="InterPro" id="IPR027417">
    <property type="entry name" value="P-loop_NTPase"/>
</dbReference>
<keyword evidence="3" id="KW-1185">Reference proteome</keyword>
<reference evidence="2 3" key="1">
    <citation type="submission" date="2018-06" db="EMBL/GenBank/DDBJ databases">
        <authorList>
            <consortium name="Pathogen Informatics"/>
            <person name="Doyle S."/>
        </authorList>
    </citation>
    <scope>NUCLEOTIDE SEQUENCE [LARGE SCALE GENOMIC DNA]</scope>
    <source>
        <strain evidence="2 3">NCTC11224</strain>
    </source>
</reference>
<dbReference type="Pfam" id="PF13191">
    <property type="entry name" value="AAA_16"/>
    <property type="match status" value="1"/>
</dbReference>
<organism evidence="2 3">
    <name type="scientific">Enterocloster clostridioformis</name>
    <dbReference type="NCBI Taxonomy" id="1531"/>
    <lineage>
        <taxon>Bacteria</taxon>
        <taxon>Bacillati</taxon>
        <taxon>Bacillota</taxon>
        <taxon>Clostridia</taxon>
        <taxon>Lachnospirales</taxon>
        <taxon>Lachnospiraceae</taxon>
        <taxon>Enterocloster</taxon>
    </lineage>
</organism>